<dbReference type="AlphaFoldDB" id="A0A8T0N3M0"/>
<name>A0A8T0N3M0_PANVG</name>
<feature type="domain" description="NAD(P)-binding" evidence="2">
    <location>
        <begin position="7"/>
        <end position="75"/>
    </location>
</feature>
<dbReference type="InterPro" id="IPR016040">
    <property type="entry name" value="NAD(P)-bd_dom"/>
</dbReference>
<evidence type="ECO:0000259" key="2">
    <source>
        <dbReference type="Pfam" id="PF13460"/>
    </source>
</evidence>
<evidence type="ECO:0000313" key="3">
    <source>
        <dbReference type="EMBL" id="KAG2542932.1"/>
    </source>
</evidence>
<dbReference type="PANTHER" id="PTHR48079:SF6">
    <property type="entry name" value="NAD(P)-BINDING DOMAIN-CONTAINING PROTEIN-RELATED"/>
    <property type="match status" value="1"/>
</dbReference>
<feature type="compositionally biased region" description="Pro residues" evidence="1">
    <location>
        <begin position="78"/>
        <end position="87"/>
    </location>
</feature>
<dbReference type="GO" id="GO:0005737">
    <property type="term" value="C:cytoplasm"/>
    <property type="evidence" value="ECO:0007669"/>
    <property type="project" value="TreeGrafter"/>
</dbReference>
<evidence type="ECO:0000256" key="1">
    <source>
        <dbReference type="SAM" id="MobiDB-lite"/>
    </source>
</evidence>
<evidence type="ECO:0000313" key="4">
    <source>
        <dbReference type="Proteomes" id="UP000823388"/>
    </source>
</evidence>
<protein>
    <recommendedName>
        <fullName evidence="2">NAD(P)-binding domain-containing protein</fullName>
    </recommendedName>
</protein>
<dbReference type="SUPFAM" id="SSF51735">
    <property type="entry name" value="NAD(P)-binding Rossmann-fold domains"/>
    <property type="match status" value="1"/>
</dbReference>
<feature type="compositionally biased region" description="Low complexity" evidence="1">
    <location>
        <begin position="112"/>
        <end position="126"/>
    </location>
</feature>
<keyword evidence="4" id="KW-1185">Reference proteome</keyword>
<accession>A0A8T0N3M0</accession>
<feature type="region of interest" description="Disordered" evidence="1">
    <location>
        <begin position="188"/>
        <end position="231"/>
    </location>
</feature>
<organism evidence="3 4">
    <name type="scientific">Panicum virgatum</name>
    <name type="common">Blackwell switchgrass</name>
    <dbReference type="NCBI Taxonomy" id="38727"/>
    <lineage>
        <taxon>Eukaryota</taxon>
        <taxon>Viridiplantae</taxon>
        <taxon>Streptophyta</taxon>
        <taxon>Embryophyta</taxon>
        <taxon>Tracheophyta</taxon>
        <taxon>Spermatophyta</taxon>
        <taxon>Magnoliopsida</taxon>
        <taxon>Liliopsida</taxon>
        <taxon>Poales</taxon>
        <taxon>Poaceae</taxon>
        <taxon>PACMAD clade</taxon>
        <taxon>Panicoideae</taxon>
        <taxon>Panicodae</taxon>
        <taxon>Paniceae</taxon>
        <taxon>Panicinae</taxon>
        <taxon>Panicum</taxon>
        <taxon>Panicum sect. Hiantes</taxon>
    </lineage>
</organism>
<dbReference type="InterPro" id="IPR051783">
    <property type="entry name" value="NAD(P)-dependent_oxidoreduct"/>
</dbReference>
<gene>
    <name evidence="3" type="ORF">PVAP13_9NG812454</name>
</gene>
<dbReference type="InterPro" id="IPR036291">
    <property type="entry name" value="NAD(P)-bd_dom_sf"/>
</dbReference>
<dbReference type="Pfam" id="PF13460">
    <property type="entry name" value="NAD_binding_10"/>
    <property type="match status" value="1"/>
</dbReference>
<dbReference type="EMBL" id="CM029054">
    <property type="protein sequence ID" value="KAG2542932.1"/>
    <property type="molecule type" value="Genomic_DNA"/>
</dbReference>
<proteinExistence type="predicted"/>
<feature type="compositionally biased region" description="Low complexity" evidence="1">
    <location>
        <begin position="88"/>
        <end position="103"/>
    </location>
</feature>
<reference evidence="3" key="1">
    <citation type="submission" date="2020-05" db="EMBL/GenBank/DDBJ databases">
        <title>WGS assembly of Panicum virgatum.</title>
        <authorList>
            <person name="Lovell J.T."/>
            <person name="Jenkins J."/>
            <person name="Shu S."/>
            <person name="Juenger T.E."/>
            <person name="Schmutz J."/>
        </authorList>
    </citation>
    <scope>NUCLEOTIDE SEQUENCE</scope>
    <source>
        <strain evidence="3">AP13</strain>
    </source>
</reference>
<dbReference type="Proteomes" id="UP000823388">
    <property type="component" value="Chromosome 9N"/>
</dbReference>
<dbReference type="GO" id="GO:0004029">
    <property type="term" value="F:aldehyde dehydrogenase (NAD+) activity"/>
    <property type="evidence" value="ECO:0007669"/>
    <property type="project" value="TreeGrafter"/>
</dbReference>
<sequence>MKVLVTGATGFMGGRLCAALAGAGDHGVRAFVLRGLDASGLPPAVEVAYGDVTNVESLVAAFHGCDAVFHAAAAVEPTPPCSTPPCSTPNAPDPKAAAAAAPPMVYSTTKMARSAAPRSTAASASAKARHGSAEPWNTTQSLVAAAAAPPPAARVRTDPGLCHGRIQAARLRHGRRLRDKVRFVGVDSPAGGGGSKAGRGKNTRGCCRSSGAAGVPELGVHSGRPRGQEIRRVRVRLRPAARAGAPPRARAAPAGRADGSSAACCWPSVELDPPASSSSSTWRCFARARH</sequence>
<comment type="caution">
    <text evidence="3">The sequence shown here is derived from an EMBL/GenBank/DDBJ whole genome shotgun (WGS) entry which is preliminary data.</text>
</comment>
<dbReference type="PANTHER" id="PTHR48079">
    <property type="entry name" value="PROTEIN YEEZ"/>
    <property type="match status" value="1"/>
</dbReference>
<feature type="region of interest" description="Disordered" evidence="1">
    <location>
        <begin position="78"/>
        <end position="135"/>
    </location>
</feature>
<dbReference type="Gene3D" id="3.40.50.720">
    <property type="entry name" value="NAD(P)-binding Rossmann-like Domain"/>
    <property type="match status" value="1"/>
</dbReference>